<dbReference type="GO" id="GO:0016301">
    <property type="term" value="F:kinase activity"/>
    <property type="evidence" value="ECO:0007669"/>
    <property type="project" value="InterPro"/>
</dbReference>
<evidence type="ECO:0000256" key="4">
    <source>
        <dbReference type="ARBA" id="ARBA00061332"/>
    </source>
</evidence>
<dbReference type="EMBL" id="AAMEBU010000020">
    <property type="protein sequence ID" value="EDG4141510.1"/>
    <property type="molecule type" value="Genomic_DNA"/>
</dbReference>
<dbReference type="PANTHER" id="PTHR43615:SF1">
    <property type="entry name" value="PPDK_N DOMAIN-CONTAINING PROTEIN"/>
    <property type="match status" value="1"/>
</dbReference>
<evidence type="ECO:0000256" key="5">
    <source>
        <dbReference type="ARBA" id="ARBA00066332"/>
    </source>
</evidence>
<dbReference type="Pfam" id="PF01326">
    <property type="entry name" value="PPDK_N"/>
    <property type="match status" value="1"/>
</dbReference>
<dbReference type="Gene3D" id="3.50.30.10">
    <property type="entry name" value="Phosphohistidine domain"/>
    <property type="match status" value="1"/>
</dbReference>
<evidence type="ECO:0000259" key="9">
    <source>
        <dbReference type="Pfam" id="PF01326"/>
    </source>
</evidence>
<sequence length="500" mass="54850">MKPYVLKFQEIQPHSEALVGGKGMNLGACSNIEGVHVPAGFCLTTEAYKRTLAENNEFTQLLQRLSSLKTSDMDAIREISETIRTLIQHTQIPSEITSDMDAALLDVGGYEMPFAVRSSATAEDLPHTSFAGQHDTYLNIIGRDALLQHISMCWASLFTERAIIYRIQNQFDHHKVQLAVVIQQMIFPEASGILFTADPITSNRKSFSIDASFGLGEALVSGLVSADSYTVQENTITNKIIATKKLAIYSLKEGGTETRPLEKSQQTKQTLTDQQILQLAKLGRKIEAYFGKPQDIEWCLAEGIFYIVQSRPITTLYPIPEVSEPGNRVYISVAHQQMMTDAMKPLGLSFYLMTTPATMYTAGGRLFVDITQSLSAKVSRDMMVNSLGQSDPLIKDAILGLPVSSGTVEGRARIILNMEKVNLEDGDILVTAYTDPSWTPAFVSIKGLVTEVGGLMTHGAVIAREYGLPAVVGVENATTVIKDGQQIRINGTEGYIEILD</sequence>
<gene>
    <name evidence="10" type="ORF">GCS15_10800</name>
</gene>
<accession>A0A630PMN9</accession>
<evidence type="ECO:0000313" key="10">
    <source>
        <dbReference type="EMBL" id="EDG4141510.1"/>
    </source>
</evidence>
<dbReference type="Pfam" id="PF00391">
    <property type="entry name" value="PEP-utilizers"/>
    <property type="match status" value="1"/>
</dbReference>
<evidence type="ECO:0000256" key="3">
    <source>
        <dbReference type="ARBA" id="ARBA00051922"/>
    </source>
</evidence>
<dbReference type="InterPro" id="IPR013815">
    <property type="entry name" value="ATP_grasp_subdomain_1"/>
</dbReference>
<feature type="domain" description="Pyruvate phosphate dikinase AMP/ATP-binding" evidence="9">
    <location>
        <begin position="17"/>
        <end position="316"/>
    </location>
</feature>
<comment type="caution">
    <text evidence="10">The sequence shown here is derived from an EMBL/GenBank/DDBJ whole genome shotgun (WGS) entry which is preliminary data.</text>
</comment>
<comment type="similarity">
    <text evidence="4">Belongs to the rifampicin phosphotransferase family.</text>
</comment>
<dbReference type="InterPro" id="IPR051549">
    <property type="entry name" value="PEP_Utilizing_Enz"/>
</dbReference>
<dbReference type="AlphaFoldDB" id="A0A630PMN9"/>
<dbReference type="InterPro" id="IPR008279">
    <property type="entry name" value="PEP-util_enz_mobile_dom"/>
</dbReference>
<dbReference type="SUPFAM" id="SSF52009">
    <property type="entry name" value="Phosphohistidine domain"/>
    <property type="match status" value="1"/>
</dbReference>
<comment type="catalytic activity">
    <reaction evidence="3">
        <text>rifampicin + ATP + H2O = 21-phosphorifampicin + AMP + phosphate + 2 H(+)</text>
        <dbReference type="Rhea" id="RHEA:56304"/>
        <dbReference type="ChEBI" id="CHEBI:15377"/>
        <dbReference type="ChEBI" id="CHEBI:15378"/>
        <dbReference type="ChEBI" id="CHEBI:30616"/>
        <dbReference type="ChEBI" id="CHEBI:43474"/>
        <dbReference type="ChEBI" id="CHEBI:71365"/>
        <dbReference type="ChEBI" id="CHEBI:140195"/>
        <dbReference type="ChEBI" id="CHEBI:456215"/>
        <dbReference type="EC" id="2.7.9.6"/>
    </reaction>
    <physiologicalReaction direction="left-to-right" evidence="3">
        <dbReference type="Rhea" id="RHEA:56305"/>
    </physiologicalReaction>
</comment>
<dbReference type="InterPro" id="IPR036637">
    <property type="entry name" value="Phosphohistidine_dom_sf"/>
</dbReference>
<evidence type="ECO:0000256" key="2">
    <source>
        <dbReference type="ARBA" id="ARBA00022840"/>
    </source>
</evidence>
<protein>
    <recommendedName>
        <fullName evidence="6">Rifampicin phosphotransferase</fullName>
        <ecNumber evidence="5">2.7.9.6</ecNumber>
    </recommendedName>
    <alternativeName>
        <fullName evidence="7">Rifampin phosphotransferase</fullName>
    </alternativeName>
</protein>
<name>A0A630PMN9_LISMN</name>
<dbReference type="SUPFAM" id="SSF56059">
    <property type="entry name" value="Glutathione synthetase ATP-binding domain-like"/>
    <property type="match status" value="1"/>
</dbReference>
<feature type="domain" description="PEP-utilising enzyme mobile" evidence="8">
    <location>
        <begin position="424"/>
        <end position="494"/>
    </location>
</feature>
<organism evidence="10">
    <name type="scientific">Listeria monocytogenes</name>
    <dbReference type="NCBI Taxonomy" id="1639"/>
    <lineage>
        <taxon>Bacteria</taxon>
        <taxon>Bacillati</taxon>
        <taxon>Bacillota</taxon>
        <taxon>Bacilli</taxon>
        <taxon>Bacillales</taxon>
        <taxon>Listeriaceae</taxon>
        <taxon>Listeria</taxon>
    </lineage>
</organism>
<keyword evidence="1" id="KW-0547">Nucleotide-binding</keyword>
<evidence type="ECO:0000256" key="7">
    <source>
        <dbReference type="ARBA" id="ARBA00076136"/>
    </source>
</evidence>
<reference evidence="10" key="1">
    <citation type="submission" date="2019-10" db="EMBL/GenBank/DDBJ databases">
        <authorList>
            <person name="Ashton P.M."/>
            <person name="Dallman T."/>
            <person name="Nair S."/>
            <person name="De Pinna E."/>
            <person name="Peters T."/>
            <person name="Grant K."/>
        </authorList>
    </citation>
    <scope>NUCLEOTIDE SEQUENCE</scope>
    <source>
        <strain evidence="10">821023</strain>
    </source>
</reference>
<evidence type="ECO:0000256" key="1">
    <source>
        <dbReference type="ARBA" id="ARBA00022741"/>
    </source>
</evidence>
<dbReference type="Gene3D" id="3.30.470.20">
    <property type="entry name" value="ATP-grasp fold, B domain"/>
    <property type="match status" value="1"/>
</dbReference>
<dbReference type="InterPro" id="IPR002192">
    <property type="entry name" value="PPDK_AMP/ATP-bd"/>
</dbReference>
<evidence type="ECO:0000256" key="6">
    <source>
        <dbReference type="ARBA" id="ARBA00074400"/>
    </source>
</evidence>
<dbReference type="PANTHER" id="PTHR43615">
    <property type="entry name" value="PHOSPHOENOLPYRUVATE SYNTHASE-RELATED"/>
    <property type="match status" value="1"/>
</dbReference>
<evidence type="ECO:0000259" key="8">
    <source>
        <dbReference type="Pfam" id="PF00391"/>
    </source>
</evidence>
<keyword evidence="2" id="KW-0067">ATP-binding</keyword>
<dbReference type="FunFam" id="3.30.1490.20:FF:000010">
    <property type="entry name" value="Phosphoenolpyruvate synthase"/>
    <property type="match status" value="1"/>
</dbReference>
<dbReference type="GO" id="GO:0005524">
    <property type="term" value="F:ATP binding"/>
    <property type="evidence" value="ECO:0007669"/>
    <property type="project" value="UniProtKB-KW"/>
</dbReference>
<proteinExistence type="inferred from homology"/>
<dbReference type="FunFam" id="3.50.30.10:FF:000007">
    <property type="entry name" value="Phosphoenolpyruvate synthase"/>
    <property type="match status" value="1"/>
</dbReference>
<dbReference type="EC" id="2.7.9.6" evidence="5"/>
<dbReference type="Gene3D" id="3.30.1490.20">
    <property type="entry name" value="ATP-grasp fold, A domain"/>
    <property type="match status" value="1"/>
</dbReference>